<feature type="transmembrane region" description="Helical" evidence="2">
    <location>
        <begin position="430"/>
        <end position="450"/>
    </location>
</feature>
<dbReference type="InterPro" id="IPR025738">
    <property type="entry name" value="BatD"/>
</dbReference>
<feature type="compositionally biased region" description="Low complexity" evidence="1">
    <location>
        <begin position="398"/>
        <end position="408"/>
    </location>
</feature>
<keyword evidence="2" id="KW-0812">Transmembrane</keyword>
<dbReference type="EMBL" id="JAUMIS010000001">
    <property type="protein sequence ID" value="MDO3720226.1"/>
    <property type="molecule type" value="Genomic_DNA"/>
</dbReference>
<reference evidence="5" key="1">
    <citation type="submission" date="2023-07" db="EMBL/GenBank/DDBJ databases">
        <title>Marinobacter sp. chi1 genome sequencing and assembly.</title>
        <authorList>
            <person name="Park S."/>
        </authorList>
    </citation>
    <scope>NUCLEOTIDE SEQUENCE</scope>
    <source>
        <strain evidence="5">Chi1</strain>
    </source>
</reference>
<dbReference type="PANTHER" id="PTHR40940">
    <property type="entry name" value="PROTEIN BATD-RELATED"/>
    <property type="match status" value="1"/>
</dbReference>
<feature type="domain" description="DUF7939" evidence="4">
    <location>
        <begin position="472"/>
        <end position="558"/>
    </location>
</feature>
<keyword evidence="3" id="KW-0732">Signal</keyword>
<proteinExistence type="predicted"/>
<feature type="region of interest" description="Disordered" evidence="1">
    <location>
        <begin position="393"/>
        <end position="425"/>
    </location>
</feature>
<evidence type="ECO:0000259" key="4">
    <source>
        <dbReference type="Pfam" id="PF25607"/>
    </source>
</evidence>
<keyword evidence="2" id="KW-1133">Transmembrane helix</keyword>
<sequence length="578" mass="64507">MVKKLFLPLLLLFAGLLVSLPSHAEELRVEPDRKRLYEGEVLTLTVTGSMKLDVNLSNLFDFDLSDLPAPDIDKLKNDFDILGRNQRYNIQTINGDMVGELTWTYQVAPKRTGALTIPSLTFKDSKSKPVTIEVVSGSPPDQDTSGRVSFIELSADKAELYVQEQLTFTVRLFFSGRLIRGDLSEPRHPNAIIEPLGKQREYARYRDGQQYRVVERRYAIFPQRPGEFSLAPIQFEGQARDSEGKLLFLRDSEELYSIPVKDVPAEFTGDVWLPASALALEETGLSGKGEIYIGDNLTRELVLRATGLPSEALPPLPDVTPEGIRSYPEQPERSTEVTQEGLVSSLKQSSALVPVRAGKLTLPEIRIPWWDTSTDTQRTAVIPARTLTISGSGAEAVQEPQSPQQEPSLTDQETESSDGPDQEPVGSAGFWPWLSLVLGLVWLGTLALWWRSHRRPDRADTSCITPTDGSEKALFSELTRASLDGSQQTPQLFIQWMNHRFPGHEFRTVSEAVAWSQEETVKIELGRLQERLFGSETHAGGWDGSTLADALNRLRQRKLNDARETDSLPPLYPDNLSV</sequence>
<evidence type="ECO:0000256" key="2">
    <source>
        <dbReference type="SAM" id="Phobius"/>
    </source>
</evidence>
<dbReference type="PANTHER" id="PTHR40940:SF1">
    <property type="entry name" value="PROTEIN BATD"/>
    <property type="match status" value="1"/>
</dbReference>
<organism evidence="5 6">
    <name type="scientific">Marinobacter suaedae</name>
    <dbReference type="NCBI Taxonomy" id="3057675"/>
    <lineage>
        <taxon>Bacteria</taxon>
        <taxon>Pseudomonadati</taxon>
        <taxon>Pseudomonadota</taxon>
        <taxon>Gammaproteobacteria</taxon>
        <taxon>Pseudomonadales</taxon>
        <taxon>Marinobacteraceae</taxon>
        <taxon>Marinobacter</taxon>
    </lineage>
</organism>
<dbReference type="Pfam" id="PF13584">
    <property type="entry name" value="BatD"/>
    <property type="match status" value="1"/>
</dbReference>
<name>A0ABT8VW68_9GAMM</name>
<dbReference type="RefSeq" id="WP_302908484.1">
    <property type="nucleotide sequence ID" value="NZ_JAUMIS010000001.1"/>
</dbReference>
<accession>A0ABT8VW68</accession>
<evidence type="ECO:0000313" key="5">
    <source>
        <dbReference type="EMBL" id="MDO3720226.1"/>
    </source>
</evidence>
<comment type="caution">
    <text evidence="5">The sequence shown here is derived from an EMBL/GenBank/DDBJ whole genome shotgun (WGS) entry which is preliminary data.</text>
</comment>
<dbReference type="Proteomes" id="UP001168640">
    <property type="component" value="Unassembled WGS sequence"/>
</dbReference>
<feature type="compositionally biased region" description="Acidic residues" evidence="1">
    <location>
        <begin position="412"/>
        <end position="421"/>
    </location>
</feature>
<evidence type="ECO:0000256" key="1">
    <source>
        <dbReference type="SAM" id="MobiDB-lite"/>
    </source>
</evidence>
<evidence type="ECO:0000256" key="3">
    <source>
        <dbReference type="SAM" id="SignalP"/>
    </source>
</evidence>
<keyword evidence="6" id="KW-1185">Reference proteome</keyword>
<feature type="region of interest" description="Disordered" evidence="1">
    <location>
        <begin position="310"/>
        <end position="341"/>
    </location>
</feature>
<feature type="signal peptide" evidence="3">
    <location>
        <begin position="1"/>
        <end position="24"/>
    </location>
</feature>
<evidence type="ECO:0000313" key="6">
    <source>
        <dbReference type="Proteomes" id="UP001168640"/>
    </source>
</evidence>
<gene>
    <name evidence="5" type="ORF">QVZ43_00735</name>
</gene>
<keyword evidence="2" id="KW-0472">Membrane</keyword>
<dbReference type="Pfam" id="PF25607">
    <property type="entry name" value="DUF7939"/>
    <property type="match status" value="1"/>
</dbReference>
<dbReference type="InterPro" id="IPR057699">
    <property type="entry name" value="DUF7939"/>
</dbReference>
<protein>
    <submittedName>
        <fullName evidence="5">BatD family protein</fullName>
    </submittedName>
</protein>
<feature type="chain" id="PRO_5046942374" evidence="3">
    <location>
        <begin position="25"/>
        <end position="578"/>
    </location>
</feature>